<name>A0AAN6NJU5_9PEZI</name>
<gene>
    <name evidence="3" type="ORF">QBC32DRAFT_328777</name>
</gene>
<organism evidence="3 4">
    <name type="scientific">Pseudoneurospora amorphoporcata</name>
    <dbReference type="NCBI Taxonomy" id="241081"/>
    <lineage>
        <taxon>Eukaryota</taxon>
        <taxon>Fungi</taxon>
        <taxon>Dikarya</taxon>
        <taxon>Ascomycota</taxon>
        <taxon>Pezizomycotina</taxon>
        <taxon>Sordariomycetes</taxon>
        <taxon>Sordariomycetidae</taxon>
        <taxon>Sordariales</taxon>
        <taxon>Sordariaceae</taxon>
        <taxon>Pseudoneurospora</taxon>
    </lineage>
</organism>
<dbReference type="GO" id="GO:0008168">
    <property type="term" value="F:methyltransferase activity"/>
    <property type="evidence" value="ECO:0007669"/>
    <property type="project" value="UniProtKB-KW"/>
</dbReference>
<dbReference type="PANTHER" id="PTHR43591:SF10">
    <property type="entry name" value="ABC TRANSMEMBRANE TYPE-1 DOMAIN-CONTAINING PROTEIN-RELATED"/>
    <property type="match status" value="1"/>
</dbReference>
<reference evidence="3" key="1">
    <citation type="journal article" date="2023" name="Mol. Phylogenet. Evol.">
        <title>Genome-scale phylogeny and comparative genomics of the fungal order Sordariales.</title>
        <authorList>
            <person name="Hensen N."/>
            <person name="Bonometti L."/>
            <person name="Westerberg I."/>
            <person name="Brannstrom I.O."/>
            <person name="Guillou S."/>
            <person name="Cros-Aarteil S."/>
            <person name="Calhoun S."/>
            <person name="Haridas S."/>
            <person name="Kuo A."/>
            <person name="Mondo S."/>
            <person name="Pangilinan J."/>
            <person name="Riley R."/>
            <person name="LaButti K."/>
            <person name="Andreopoulos B."/>
            <person name="Lipzen A."/>
            <person name="Chen C."/>
            <person name="Yan M."/>
            <person name="Daum C."/>
            <person name="Ng V."/>
            <person name="Clum A."/>
            <person name="Steindorff A."/>
            <person name="Ohm R.A."/>
            <person name="Martin F."/>
            <person name="Silar P."/>
            <person name="Natvig D.O."/>
            <person name="Lalanne C."/>
            <person name="Gautier V."/>
            <person name="Ament-Velasquez S.L."/>
            <person name="Kruys A."/>
            <person name="Hutchinson M.I."/>
            <person name="Powell A.J."/>
            <person name="Barry K."/>
            <person name="Miller A.N."/>
            <person name="Grigoriev I.V."/>
            <person name="Debuchy R."/>
            <person name="Gladieux P."/>
            <person name="Hiltunen Thoren M."/>
            <person name="Johannesson H."/>
        </authorList>
    </citation>
    <scope>NUCLEOTIDE SEQUENCE</scope>
    <source>
        <strain evidence="3">CBS 626.80</strain>
    </source>
</reference>
<protein>
    <submittedName>
        <fullName evidence="3">S-adenosyl-L-methionine-dependent methyltransferase</fullName>
    </submittedName>
</protein>
<dbReference type="Proteomes" id="UP001303222">
    <property type="component" value="Unassembled WGS sequence"/>
</dbReference>
<reference evidence="3" key="2">
    <citation type="submission" date="2023-06" db="EMBL/GenBank/DDBJ databases">
        <authorList>
            <consortium name="Lawrence Berkeley National Laboratory"/>
            <person name="Mondo S.J."/>
            <person name="Hensen N."/>
            <person name="Bonometti L."/>
            <person name="Westerberg I."/>
            <person name="Brannstrom I.O."/>
            <person name="Guillou S."/>
            <person name="Cros-Aarteil S."/>
            <person name="Calhoun S."/>
            <person name="Haridas S."/>
            <person name="Kuo A."/>
            <person name="Pangilinan J."/>
            <person name="Riley R."/>
            <person name="Labutti K."/>
            <person name="Andreopoulos B."/>
            <person name="Lipzen A."/>
            <person name="Chen C."/>
            <person name="Yanf M."/>
            <person name="Daum C."/>
            <person name="Ng V."/>
            <person name="Clum A."/>
            <person name="Steindorff A."/>
            <person name="Ohm R."/>
            <person name="Martin F."/>
            <person name="Silar P."/>
            <person name="Natvig D."/>
            <person name="Lalanne C."/>
            <person name="Gautier V."/>
            <person name="Ament-Velasquez S.L."/>
            <person name="Kruys A."/>
            <person name="Hutchinson M.I."/>
            <person name="Powell A.J."/>
            <person name="Barry K."/>
            <person name="Miller A.N."/>
            <person name="Grigoriev I.V."/>
            <person name="Debuchy R."/>
            <person name="Gladieux P."/>
            <person name="Thoren M.H."/>
            <person name="Johannesson H."/>
        </authorList>
    </citation>
    <scope>NUCLEOTIDE SEQUENCE</scope>
    <source>
        <strain evidence="3">CBS 626.80</strain>
    </source>
</reference>
<keyword evidence="4" id="KW-1185">Reference proteome</keyword>
<evidence type="ECO:0000313" key="4">
    <source>
        <dbReference type="Proteomes" id="UP001303222"/>
    </source>
</evidence>
<feature type="region of interest" description="Disordered" evidence="2">
    <location>
        <begin position="1"/>
        <end position="92"/>
    </location>
</feature>
<dbReference type="CDD" id="cd02440">
    <property type="entry name" value="AdoMet_MTases"/>
    <property type="match status" value="1"/>
</dbReference>
<dbReference type="EMBL" id="MU859395">
    <property type="protein sequence ID" value="KAK3947176.1"/>
    <property type="molecule type" value="Genomic_DNA"/>
</dbReference>
<comment type="caution">
    <text evidence="3">The sequence shown here is derived from an EMBL/GenBank/DDBJ whole genome shotgun (WGS) entry which is preliminary data.</text>
</comment>
<dbReference type="SUPFAM" id="SSF53335">
    <property type="entry name" value="S-adenosyl-L-methionine-dependent methyltransferases"/>
    <property type="match status" value="1"/>
</dbReference>
<dbReference type="AlphaFoldDB" id="A0AAN6NJU5"/>
<accession>A0AAN6NJU5</accession>
<evidence type="ECO:0000313" key="3">
    <source>
        <dbReference type="EMBL" id="KAK3947176.1"/>
    </source>
</evidence>
<dbReference type="InterPro" id="IPR029063">
    <property type="entry name" value="SAM-dependent_MTases_sf"/>
</dbReference>
<comment type="similarity">
    <text evidence="1">Belongs to the methyltransferase superfamily. LaeA methyltransferase family.</text>
</comment>
<sequence>MSSPAKKAQSPVPEAKSPTVQSPKGKTKSPTPGPASPTPGPVSPTPGPASPVAAHDGAPTDLLSGAHWGELEIPDDGDSTLGSDAESSRASISSSIMEYRTISGRRYHSDSVTDGEYWGPNDEKAMEVMDIFHHAMTLILNDRLYTAPLSKDIKNAIDIGTGTGLWAVDFADEFPTCNVVGTDISAIQPSWVPPNLQFDIDDASKTWTYPDNHFDYVHIRWLCCTMKDWPSLYKEAYRCTKPGGWIEHLDSDVHFVCLDGTMPKDSAIAQWGHIWTEVERKAGVIANMLDGHMENGIKEAGFTNVQIEDYLAPTAPWPTDERQKQIGLFQYISLTSDVEGFLTYFLGHVMGWTENEMAKYAFILRREYKEGKIHANSKWRVVRAQKPVDA</sequence>
<evidence type="ECO:0000256" key="2">
    <source>
        <dbReference type="SAM" id="MobiDB-lite"/>
    </source>
</evidence>
<feature type="compositionally biased region" description="Low complexity" evidence="2">
    <location>
        <begin position="83"/>
        <end position="92"/>
    </location>
</feature>
<dbReference type="PANTHER" id="PTHR43591">
    <property type="entry name" value="METHYLTRANSFERASE"/>
    <property type="match status" value="1"/>
</dbReference>
<evidence type="ECO:0000256" key="1">
    <source>
        <dbReference type="ARBA" id="ARBA00038158"/>
    </source>
</evidence>
<keyword evidence="3" id="KW-0808">Transferase</keyword>
<proteinExistence type="inferred from homology"/>
<keyword evidence="3" id="KW-0489">Methyltransferase</keyword>
<dbReference type="Gene3D" id="3.40.50.150">
    <property type="entry name" value="Vaccinia Virus protein VP39"/>
    <property type="match status" value="1"/>
</dbReference>
<dbReference type="Pfam" id="PF13489">
    <property type="entry name" value="Methyltransf_23"/>
    <property type="match status" value="1"/>
</dbReference>
<dbReference type="GO" id="GO:0032259">
    <property type="term" value="P:methylation"/>
    <property type="evidence" value="ECO:0007669"/>
    <property type="project" value="UniProtKB-KW"/>
</dbReference>
<feature type="compositionally biased region" description="Pro residues" evidence="2">
    <location>
        <begin position="31"/>
        <end position="49"/>
    </location>
</feature>